<feature type="signal peptide" evidence="1">
    <location>
        <begin position="1"/>
        <end position="27"/>
    </location>
</feature>
<keyword evidence="1" id="KW-0732">Signal</keyword>
<evidence type="ECO:0000313" key="2">
    <source>
        <dbReference type="EMBL" id="BDX05844.1"/>
    </source>
</evidence>
<evidence type="ECO:0000313" key="3">
    <source>
        <dbReference type="Proteomes" id="UP001333710"/>
    </source>
</evidence>
<feature type="chain" id="PRO_5041384080" description="Solute-binding protein family 3/N-terminal domain-containing protein" evidence="1">
    <location>
        <begin position="28"/>
        <end position="235"/>
    </location>
</feature>
<dbReference type="RefSeq" id="WP_338291843.1">
    <property type="nucleotide sequence ID" value="NZ_AP027272.1"/>
</dbReference>
<reference evidence="2" key="1">
    <citation type="submission" date="2023-01" db="EMBL/GenBank/DDBJ databases">
        <title>Complete genome sequence of Planctobacterium marinum strain Dej080120_11.</title>
        <authorList>
            <person name="Ueki S."/>
            <person name="Maruyama F."/>
        </authorList>
    </citation>
    <scope>NUCLEOTIDE SEQUENCE</scope>
    <source>
        <strain evidence="2">Dej080120_11</strain>
    </source>
</reference>
<dbReference type="KEGG" id="pmaw:MACH26_13650"/>
<dbReference type="AlphaFoldDB" id="A0AA48HIC6"/>
<sequence>MVSAWKKTKSFRLFLVVLISIPHFATAKETWFVTSLNWQPYSGAEMINEGNAVQRLKSLLGEQSITLLVEFYPWSRAQKQATETGYLGYFPAWPEEVRKGFIASPPIAWSEVAVLKMENTQASFSDVETLFKDGTVGLVRTYVYPESITQAARRYPDNVFYADNEILLAKKLHARRHQFAITDPLVMGYIAEKHSLEGIELLTSLYKKPLVIAMTDSQENRHRIKLIEKLIQSAP</sequence>
<accession>A0AA48HIC6</accession>
<dbReference type="Proteomes" id="UP001333710">
    <property type="component" value="Chromosome"/>
</dbReference>
<gene>
    <name evidence="2" type="ORF">MACH26_13650</name>
</gene>
<dbReference type="EMBL" id="AP027272">
    <property type="protein sequence ID" value="BDX05844.1"/>
    <property type="molecule type" value="Genomic_DNA"/>
</dbReference>
<name>A0AA48HIC6_9ALTE</name>
<protein>
    <recommendedName>
        <fullName evidence="4">Solute-binding protein family 3/N-terminal domain-containing protein</fullName>
    </recommendedName>
</protein>
<evidence type="ECO:0008006" key="4">
    <source>
        <dbReference type="Google" id="ProtNLM"/>
    </source>
</evidence>
<dbReference type="SUPFAM" id="SSF53850">
    <property type="entry name" value="Periplasmic binding protein-like II"/>
    <property type="match status" value="1"/>
</dbReference>
<keyword evidence="3" id="KW-1185">Reference proteome</keyword>
<evidence type="ECO:0000256" key="1">
    <source>
        <dbReference type="SAM" id="SignalP"/>
    </source>
</evidence>
<organism evidence="2 3">
    <name type="scientific">Planctobacterium marinum</name>
    <dbReference type="NCBI Taxonomy" id="1631968"/>
    <lineage>
        <taxon>Bacteria</taxon>
        <taxon>Pseudomonadati</taxon>
        <taxon>Pseudomonadota</taxon>
        <taxon>Gammaproteobacteria</taxon>
        <taxon>Alteromonadales</taxon>
        <taxon>Alteromonadaceae</taxon>
        <taxon>Planctobacterium</taxon>
    </lineage>
</organism>
<proteinExistence type="predicted"/>
<dbReference type="Gene3D" id="3.40.190.10">
    <property type="entry name" value="Periplasmic binding protein-like II"/>
    <property type="match status" value="2"/>
</dbReference>